<protein>
    <submittedName>
        <fullName evidence="5">4Fe-4S ferredoxin</fullName>
    </submittedName>
</protein>
<dbReference type="RefSeq" id="WP_139455767.1">
    <property type="nucleotide sequence ID" value="NZ_VDCH01000001.1"/>
</dbReference>
<keyword evidence="2" id="KW-0408">Iron</keyword>
<dbReference type="InterPro" id="IPR009051">
    <property type="entry name" value="Helical_ferredxn"/>
</dbReference>
<dbReference type="GO" id="GO:0046872">
    <property type="term" value="F:metal ion binding"/>
    <property type="evidence" value="ECO:0007669"/>
    <property type="project" value="UniProtKB-KW"/>
</dbReference>
<keyword evidence="6" id="KW-1185">Reference proteome</keyword>
<evidence type="ECO:0000313" key="6">
    <source>
        <dbReference type="Proteomes" id="UP000308271"/>
    </source>
</evidence>
<evidence type="ECO:0000259" key="4">
    <source>
        <dbReference type="PROSITE" id="PS51379"/>
    </source>
</evidence>
<comment type="caution">
    <text evidence="5">The sequence shown here is derived from an EMBL/GenBank/DDBJ whole genome shotgun (WGS) entry which is preliminary data.</text>
</comment>
<keyword evidence="3" id="KW-0411">Iron-sulfur</keyword>
<evidence type="ECO:0000313" key="5">
    <source>
        <dbReference type="EMBL" id="TNJ40295.1"/>
    </source>
</evidence>
<dbReference type="PANTHER" id="PTHR40447">
    <property type="entry name" value="ANAEROBIC SULFITE REDUCTASE SUBUNIT A"/>
    <property type="match status" value="1"/>
</dbReference>
<dbReference type="Proteomes" id="UP000308271">
    <property type="component" value="Unassembled WGS sequence"/>
</dbReference>
<evidence type="ECO:0000256" key="3">
    <source>
        <dbReference type="ARBA" id="ARBA00023014"/>
    </source>
</evidence>
<keyword evidence="1" id="KW-0479">Metal-binding</keyword>
<accession>A0A5C4SAM9</accession>
<dbReference type="OrthoDB" id="9795302at2"/>
<dbReference type="SUPFAM" id="SSF46548">
    <property type="entry name" value="alpha-helical ferredoxin"/>
    <property type="match status" value="1"/>
</dbReference>
<dbReference type="Gene3D" id="1.10.1060.10">
    <property type="entry name" value="Alpha-helical ferredoxin"/>
    <property type="match status" value="1"/>
</dbReference>
<feature type="domain" description="4Fe-4S ferredoxin-type" evidence="4">
    <location>
        <begin position="221"/>
        <end position="252"/>
    </location>
</feature>
<name>A0A5C4SAM9_CHLTI</name>
<reference evidence="5 6" key="1">
    <citation type="submission" date="2019-05" db="EMBL/GenBank/DDBJ databases">
        <title>Draft Whole-Genome sequence of the green sulfur bacterium Chlorobaculum thiosulfatiphilum DSM 249.</title>
        <authorList>
            <person name="Meyer T.E."/>
            <person name="Kyndt J.A."/>
        </authorList>
    </citation>
    <scope>NUCLEOTIDE SEQUENCE [LARGE SCALE GENOMIC DNA]</scope>
    <source>
        <strain evidence="5 6">DSM 249</strain>
    </source>
</reference>
<dbReference type="InterPro" id="IPR017896">
    <property type="entry name" value="4Fe4S_Fe-S-bd"/>
</dbReference>
<proteinExistence type="predicted"/>
<dbReference type="GO" id="GO:0051536">
    <property type="term" value="F:iron-sulfur cluster binding"/>
    <property type="evidence" value="ECO:0007669"/>
    <property type="project" value="UniProtKB-KW"/>
</dbReference>
<organism evidence="5 6">
    <name type="scientific">Chlorobaculum thiosulfatiphilum</name>
    <name type="common">Chlorobium limicola f.sp. thiosulfatophilum</name>
    <dbReference type="NCBI Taxonomy" id="115852"/>
    <lineage>
        <taxon>Bacteria</taxon>
        <taxon>Pseudomonadati</taxon>
        <taxon>Chlorobiota</taxon>
        <taxon>Chlorobiia</taxon>
        <taxon>Chlorobiales</taxon>
        <taxon>Chlorobiaceae</taxon>
        <taxon>Chlorobaculum</taxon>
    </lineage>
</organism>
<dbReference type="Pfam" id="PF17179">
    <property type="entry name" value="Fer4_22"/>
    <property type="match status" value="1"/>
</dbReference>
<dbReference type="PROSITE" id="PS00198">
    <property type="entry name" value="4FE4S_FER_1"/>
    <property type="match status" value="2"/>
</dbReference>
<evidence type="ECO:0000256" key="2">
    <source>
        <dbReference type="ARBA" id="ARBA00023004"/>
    </source>
</evidence>
<dbReference type="PROSITE" id="PS51379">
    <property type="entry name" value="4FE4S_FER_2"/>
    <property type="match status" value="2"/>
</dbReference>
<gene>
    <name evidence="5" type="ORF">FGF66_00580</name>
</gene>
<dbReference type="EMBL" id="VDCH01000001">
    <property type="protein sequence ID" value="TNJ40295.1"/>
    <property type="molecule type" value="Genomic_DNA"/>
</dbReference>
<dbReference type="InterPro" id="IPR017900">
    <property type="entry name" value="4Fe4S_Fe_S_CS"/>
</dbReference>
<sequence>MTRILLRNKLDDCIAAWRSAGFSVLAPVKRHEMSSFGEVQKSSDMALDLVLTERTIKDQFFPQTEPLIKYKIGKHQIDSETMTPPEQKRVFFGVRPCDASGLAIDDPLFGWDYKDDYWFRRRDNSVIVTIACAQADDFCMCTSVKLSPDSAKGADVLLRPLLEGSGWQIEVLSERGKALLEIVSSLLLEGNGHTFPLPQVAEKFDVEKVMEWLADPASFESQFWKDIALRCVGCGSCTFLCPTCHCFDIQDEGDTYQGIRRKNWDSCSFANFTMHTSGHNPRNTQSTRWRQRIMHKFNYYQGKFGVNSCTGCGRCTRQCPVDMGITETLQAITNLPR</sequence>
<evidence type="ECO:0000256" key="1">
    <source>
        <dbReference type="ARBA" id="ARBA00022723"/>
    </source>
</evidence>
<dbReference type="AlphaFoldDB" id="A0A5C4SAM9"/>
<dbReference type="PANTHER" id="PTHR40447:SF1">
    <property type="entry name" value="ANAEROBIC SULFITE REDUCTASE SUBUNIT A"/>
    <property type="match status" value="1"/>
</dbReference>
<feature type="domain" description="4Fe-4S ferredoxin-type" evidence="4">
    <location>
        <begin position="300"/>
        <end position="329"/>
    </location>
</feature>